<comment type="caution">
    <text evidence="1">The sequence shown here is derived from an EMBL/GenBank/DDBJ whole genome shotgun (WGS) entry which is preliminary data.</text>
</comment>
<dbReference type="EMBL" id="SRYE01000001">
    <property type="protein sequence ID" value="TGY63002.1"/>
    <property type="molecule type" value="Genomic_DNA"/>
</dbReference>
<dbReference type="Proteomes" id="UP000310263">
    <property type="component" value="Unassembled WGS sequence"/>
</dbReference>
<reference evidence="1 2" key="1">
    <citation type="submission" date="2019-04" db="EMBL/GenBank/DDBJ databases">
        <title>Microbes associate with the intestines of laboratory mice.</title>
        <authorList>
            <person name="Navarre W."/>
            <person name="Wong E."/>
            <person name="Huang K."/>
            <person name="Tropini C."/>
            <person name="Ng K."/>
            <person name="Yu B."/>
        </authorList>
    </citation>
    <scope>NUCLEOTIDE SEQUENCE [LARGE SCALE GENOMIC DNA]</scope>
    <source>
        <strain evidence="1 2">NM07_P-09</strain>
    </source>
</reference>
<dbReference type="AlphaFoldDB" id="A0A4S2F3I6"/>
<protein>
    <recommendedName>
        <fullName evidence="3">Tetratricopeptide repeat protein</fullName>
    </recommendedName>
</protein>
<dbReference type="RefSeq" id="WP_136011628.1">
    <property type="nucleotide sequence ID" value="NZ_SRYE01000001.1"/>
</dbReference>
<evidence type="ECO:0008006" key="3">
    <source>
        <dbReference type="Google" id="ProtNLM"/>
    </source>
</evidence>
<accession>A0A4S2F3I6</accession>
<name>A0A4S2F3I6_9ACTN</name>
<proteinExistence type="predicted"/>
<evidence type="ECO:0000313" key="2">
    <source>
        <dbReference type="Proteomes" id="UP000310263"/>
    </source>
</evidence>
<sequence>MNPFIWILLACVAGLLIAHQVAMRVIAARAQRRMDADGPEALLDYLDGRWPNRLMPAYNLNYMRFAAYRRLGDARHADKTFSTLLAQSSAGRQRVDLLVKGFEYYLARKDETQVRSLLERMAETANTQALAKELQAVADIVLDGSTAYIDQMKRQMEGADLPTRLRLLRLLALQYDSQGDAEAAKAAREEAARLSRVMA</sequence>
<organism evidence="1 2">
    <name type="scientific">Muricaecibacterium torontonense</name>
    <dbReference type="NCBI Taxonomy" id="3032871"/>
    <lineage>
        <taxon>Bacteria</taxon>
        <taxon>Bacillati</taxon>
        <taxon>Actinomycetota</taxon>
        <taxon>Coriobacteriia</taxon>
        <taxon>Coriobacteriales</taxon>
        <taxon>Atopobiaceae</taxon>
        <taxon>Muricaecibacterium</taxon>
    </lineage>
</organism>
<keyword evidence="2" id="KW-1185">Reference proteome</keyword>
<evidence type="ECO:0000313" key="1">
    <source>
        <dbReference type="EMBL" id="TGY63002.1"/>
    </source>
</evidence>
<gene>
    <name evidence="1" type="ORF">E5334_00315</name>
</gene>
<dbReference type="OrthoDB" id="3191381at2"/>